<evidence type="ECO:0000313" key="1">
    <source>
        <dbReference type="EMBL" id="KAJ4828233.1"/>
    </source>
</evidence>
<dbReference type="EMBL" id="JAKUCV010006224">
    <property type="protein sequence ID" value="KAJ4828233.1"/>
    <property type="molecule type" value="Genomic_DNA"/>
</dbReference>
<accession>A0A9Q0FB28</accession>
<reference evidence="1" key="2">
    <citation type="journal article" date="2023" name="Plants (Basel)">
        <title>Annotation of the Turnera subulata (Passifloraceae) Draft Genome Reveals the S-Locus Evolved after the Divergence of Turneroideae from Passifloroideae in a Stepwise Manner.</title>
        <authorList>
            <person name="Henning P.M."/>
            <person name="Roalson E.H."/>
            <person name="Mir W."/>
            <person name="McCubbin A.G."/>
            <person name="Shore J.S."/>
        </authorList>
    </citation>
    <scope>NUCLEOTIDE SEQUENCE</scope>
    <source>
        <strain evidence="1">F60SS</strain>
    </source>
</reference>
<dbReference type="AlphaFoldDB" id="A0A9Q0FB28"/>
<gene>
    <name evidence="1" type="ORF">Tsubulata_013114</name>
</gene>
<organism evidence="1 2">
    <name type="scientific">Turnera subulata</name>
    <dbReference type="NCBI Taxonomy" id="218843"/>
    <lineage>
        <taxon>Eukaryota</taxon>
        <taxon>Viridiplantae</taxon>
        <taxon>Streptophyta</taxon>
        <taxon>Embryophyta</taxon>
        <taxon>Tracheophyta</taxon>
        <taxon>Spermatophyta</taxon>
        <taxon>Magnoliopsida</taxon>
        <taxon>eudicotyledons</taxon>
        <taxon>Gunneridae</taxon>
        <taxon>Pentapetalae</taxon>
        <taxon>rosids</taxon>
        <taxon>fabids</taxon>
        <taxon>Malpighiales</taxon>
        <taxon>Passifloraceae</taxon>
        <taxon>Turnera</taxon>
    </lineage>
</organism>
<reference evidence="1" key="1">
    <citation type="submission" date="2022-02" db="EMBL/GenBank/DDBJ databases">
        <authorList>
            <person name="Henning P.M."/>
            <person name="McCubbin A.G."/>
            <person name="Shore J.S."/>
        </authorList>
    </citation>
    <scope>NUCLEOTIDE SEQUENCE</scope>
    <source>
        <strain evidence="1">F60SS</strain>
        <tissue evidence="1">Leaves</tissue>
    </source>
</reference>
<keyword evidence="2" id="KW-1185">Reference proteome</keyword>
<name>A0A9Q0FB28_9ROSI</name>
<protein>
    <submittedName>
        <fullName evidence="1">Uncharacterized protein</fullName>
    </submittedName>
</protein>
<comment type="caution">
    <text evidence="1">The sequence shown here is derived from an EMBL/GenBank/DDBJ whole genome shotgun (WGS) entry which is preliminary data.</text>
</comment>
<sequence>MQEGERRAKAASGVELRLGELMQESRAGWRRGGERGGISGSQRFKRRWNGDGGGEVVVELWEEGKGVAGDGNSAISFY</sequence>
<proteinExistence type="predicted"/>
<dbReference type="Proteomes" id="UP001141552">
    <property type="component" value="Unassembled WGS sequence"/>
</dbReference>
<evidence type="ECO:0000313" key="2">
    <source>
        <dbReference type="Proteomes" id="UP001141552"/>
    </source>
</evidence>